<proteinExistence type="predicted"/>
<comment type="caution">
    <text evidence="1">The sequence shown here is derived from an EMBL/GenBank/DDBJ whole genome shotgun (WGS) entry which is preliminary data.</text>
</comment>
<reference evidence="1 2" key="1">
    <citation type="submission" date="2019-02" db="EMBL/GenBank/DDBJ databases">
        <title>Deep-cultivation of Planctomycetes and their phenomic and genomic characterization uncovers novel biology.</title>
        <authorList>
            <person name="Wiegand S."/>
            <person name="Jogler M."/>
            <person name="Boedeker C."/>
            <person name="Pinto D."/>
            <person name="Vollmers J."/>
            <person name="Rivas-Marin E."/>
            <person name="Kohn T."/>
            <person name="Peeters S.H."/>
            <person name="Heuer A."/>
            <person name="Rast P."/>
            <person name="Oberbeckmann S."/>
            <person name="Bunk B."/>
            <person name="Jeske O."/>
            <person name="Meyerdierks A."/>
            <person name="Storesund J.E."/>
            <person name="Kallscheuer N."/>
            <person name="Luecker S."/>
            <person name="Lage O.M."/>
            <person name="Pohl T."/>
            <person name="Merkel B.J."/>
            <person name="Hornburger P."/>
            <person name="Mueller R.-W."/>
            <person name="Bruemmer F."/>
            <person name="Labrenz M."/>
            <person name="Spormann A.M."/>
            <person name="Op Den Camp H."/>
            <person name="Overmann J."/>
            <person name="Amann R."/>
            <person name="Jetten M.S.M."/>
            <person name="Mascher T."/>
            <person name="Medema M.H."/>
            <person name="Devos D.P."/>
            <person name="Kaster A.-K."/>
            <person name="Ovreas L."/>
            <person name="Rohde M."/>
            <person name="Galperin M.Y."/>
            <person name="Jogler C."/>
        </authorList>
    </citation>
    <scope>NUCLEOTIDE SEQUENCE [LARGE SCALE GENOMIC DNA]</scope>
    <source>
        <strain evidence="1 2">Pla52o</strain>
    </source>
</reference>
<keyword evidence="2" id="KW-1185">Reference proteome</keyword>
<organism evidence="1 2">
    <name type="scientific">Novipirellula galeiformis</name>
    <dbReference type="NCBI Taxonomy" id="2528004"/>
    <lineage>
        <taxon>Bacteria</taxon>
        <taxon>Pseudomonadati</taxon>
        <taxon>Planctomycetota</taxon>
        <taxon>Planctomycetia</taxon>
        <taxon>Pirellulales</taxon>
        <taxon>Pirellulaceae</taxon>
        <taxon>Novipirellula</taxon>
    </lineage>
</organism>
<gene>
    <name evidence="1" type="ORF">Pla52o_30520</name>
</gene>
<dbReference type="EMBL" id="SJPT01000005">
    <property type="protein sequence ID" value="TWU22004.1"/>
    <property type="molecule type" value="Genomic_DNA"/>
</dbReference>
<protein>
    <submittedName>
        <fullName evidence="1">Uncharacterized protein</fullName>
    </submittedName>
</protein>
<dbReference type="AlphaFoldDB" id="A0A5C6CER6"/>
<name>A0A5C6CER6_9BACT</name>
<sequence>MFSVAEGVVVQVDLALSEFASRSCDAGSTYNVSRHATDFRPRVLWNVFLYPLFSRKSDHFLPCPPTTPPFLTSPAVPTAYFLPLLKMPPTIAC</sequence>
<dbReference type="Proteomes" id="UP000316304">
    <property type="component" value="Unassembled WGS sequence"/>
</dbReference>
<evidence type="ECO:0000313" key="1">
    <source>
        <dbReference type="EMBL" id="TWU22004.1"/>
    </source>
</evidence>
<accession>A0A5C6CER6</accession>
<evidence type="ECO:0000313" key="2">
    <source>
        <dbReference type="Proteomes" id="UP000316304"/>
    </source>
</evidence>